<name>A0ABW1KX27_9PROT</name>
<accession>A0ABW1KX27</accession>
<evidence type="ECO:0000256" key="1">
    <source>
        <dbReference type="SAM" id="MobiDB-lite"/>
    </source>
</evidence>
<organism evidence="3 4">
    <name type="scientific">Hyphococcus aureus</name>
    <dbReference type="NCBI Taxonomy" id="2666033"/>
    <lineage>
        <taxon>Bacteria</taxon>
        <taxon>Pseudomonadati</taxon>
        <taxon>Pseudomonadota</taxon>
        <taxon>Alphaproteobacteria</taxon>
        <taxon>Parvularculales</taxon>
        <taxon>Parvularculaceae</taxon>
        <taxon>Hyphococcus</taxon>
    </lineage>
</organism>
<gene>
    <name evidence="3" type="ORF">ACFMB1_06270</name>
</gene>
<dbReference type="Proteomes" id="UP001596116">
    <property type="component" value="Unassembled WGS sequence"/>
</dbReference>
<keyword evidence="2" id="KW-0732">Signal</keyword>
<feature type="region of interest" description="Disordered" evidence="1">
    <location>
        <begin position="102"/>
        <end position="148"/>
    </location>
</feature>
<keyword evidence="4" id="KW-1185">Reference proteome</keyword>
<evidence type="ECO:0000313" key="4">
    <source>
        <dbReference type="Proteomes" id="UP001596116"/>
    </source>
</evidence>
<evidence type="ECO:0000313" key="3">
    <source>
        <dbReference type="EMBL" id="MFC6035142.1"/>
    </source>
</evidence>
<evidence type="ECO:0000256" key="2">
    <source>
        <dbReference type="SAM" id="SignalP"/>
    </source>
</evidence>
<proteinExistence type="predicted"/>
<dbReference type="EMBL" id="JBHPON010000001">
    <property type="protein sequence ID" value="MFC6035142.1"/>
    <property type="molecule type" value="Genomic_DNA"/>
</dbReference>
<feature type="signal peptide" evidence="2">
    <location>
        <begin position="1"/>
        <end position="24"/>
    </location>
</feature>
<feature type="compositionally biased region" description="Basic and acidic residues" evidence="1">
    <location>
        <begin position="102"/>
        <end position="113"/>
    </location>
</feature>
<dbReference type="RefSeq" id="WP_379879529.1">
    <property type="nucleotide sequence ID" value="NZ_JBHPON010000001.1"/>
</dbReference>
<feature type="chain" id="PRO_5045260308" evidence="2">
    <location>
        <begin position="25"/>
        <end position="229"/>
    </location>
</feature>
<protein>
    <submittedName>
        <fullName evidence="3">Uncharacterized protein</fullName>
    </submittedName>
</protein>
<sequence>MARKLILSLAAASLAFGVAAPAFAKGYHHGHRGHHRHGGGGKGAAIALGVIGGAIILNELAEDRARDRYYEDRYYRDRAYESRARERAYDSGYYDGRADERRYDDQYDDRYESGDDDGYYDDDYDDSGLAGAGPVDPAPVYRTPDTNYDRAPRRISAAAAYRVCLDQARGALGERGFVISAPYAPDTVEDRGGALLMTATVRAQRGGDSWARAMSCEASENRVYRLELI</sequence>
<comment type="caution">
    <text evidence="3">The sequence shown here is derived from an EMBL/GenBank/DDBJ whole genome shotgun (WGS) entry which is preliminary data.</text>
</comment>
<feature type="compositionally biased region" description="Acidic residues" evidence="1">
    <location>
        <begin position="114"/>
        <end position="126"/>
    </location>
</feature>
<reference evidence="3 4" key="1">
    <citation type="submission" date="2024-09" db="EMBL/GenBank/DDBJ databases">
        <authorList>
            <person name="Zhang Z.-H."/>
        </authorList>
    </citation>
    <scope>NUCLEOTIDE SEQUENCE [LARGE SCALE GENOMIC DNA]</scope>
    <source>
        <strain evidence="3 4">HHTR114</strain>
    </source>
</reference>